<dbReference type="Pfam" id="PF02911">
    <property type="entry name" value="Formyl_trans_C"/>
    <property type="match status" value="1"/>
</dbReference>
<evidence type="ECO:0000256" key="4">
    <source>
        <dbReference type="ARBA" id="ARBA00022917"/>
    </source>
</evidence>
<organism evidence="8 9">
    <name type="scientific">Candidatus Anaerostipes avistercoris</name>
    <dbReference type="NCBI Taxonomy" id="2838462"/>
    <lineage>
        <taxon>Bacteria</taxon>
        <taxon>Bacillati</taxon>
        <taxon>Bacillota</taxon>
        <taxon>Clostridia</taxon>
        <taxon>Lachnospirales</taxon>
        <taxon>Lachnospiraceae</taxon>
        <taxon>Anaerostipes</taxon>
    </lineage>
</organism>
<dbReference type="EMBL" id="DWWD01000016">
    <property type="protein sequence ID" value="HJC49529.1"/>
    <property type="molecule type" value="Genomic_DNA"/>
</dbReference>
<dbReference type="PANTHER" id="PTHR11138">
    <property type="entry name" value="METHIONYL-TRNA FORMYLTRANSFERASE"/>
    <property type="match status" value="1"/>
</dbReference>
<evidence type="ECO:0000313" key="8">
    <source>
        <dbReference type="EMBL" id="HJC49529.1"/>
    </source>
</evidence>
<name>A0A9D2T8H1_9FIRM</name>
<dbReference type="InterPro" id="IPR005793">
    <property type="entry name" value="Formyl_trans_C"/>
</dbReference>
<feature type="binding site" evidence="5">
    <location>
        <begin position="108"/>
        <end position="111"/>
    </location>
    <ligand>
        <name>(6S)-5,6,7,8-tetrahydrofolate</name>
        <dbReference type="ChEBI" id="CHEBI:57453"/>
    </ligand>
</feature>
<dbReference type="InterPro" id="IPR036477">
    <property type="entry name" value="Formyl_transf_N_sf"/>
</dbReference>
<dbReference type="Pfam" id="PF00551">
    <property type="entry name" value="Formyl_trans_N"/>
    <property type="match status" value="1"/>
</dbReference>
<accession>A0A9D2T8H1</accession>
<comment type="catalytic activity">
    <reaction evidence="5">
        <text>L-methionyl-tRNA(fMet) + (6R)-10-formyltetrahydrofolate = N-formyl-L-methionyl-tRNA(fMet) + (6S)-5,6,7,8-tetrahydrofolate + H(+)</text>
        <dbReference type="Rhea" id="RHEA:24380"/>
        <dbReference type="Rhea" id="RHEA-COMP:9952"/>
        <dbReference type="Rhea" id="RHEA-COMP:9953"/>
        <dbReference type="ChEBI" id="CHEBI:15378"/>
        <dbReference type="ChEBI" id="CHEBI:57453"/>
        <dbReference type="ChEBI" id="CHEBI:78530"/>
        <dbReference type="ChEBI" id="CHEBI:78844"/>
        <dbReference type="ChEBI" id="CHEBI:195366"/>
        <dbReference type="EC" id="2.1.2.9"/>
    </reaction>
</comment>
<keyword evidence="4 5" id="KW-0648">Protein biosynthesis</keyword>
<dbReference type="HAMAP" id="MF_00182">
    <property type="entry name" value="Formyl_trans"/>
    <property type="match status" value="1"/>
</dbReference>
<dbReference type="Gene3D" id="3.40.50.12230">
    <property type="match status" value="1"/>
</dbReference>
<evidence type="ECO:0000256" key="3">
    <source>
        <dbReference type="ARBA" id="ARBA00022679"/>
    </source>
</evidence>
<dbReference type="EC" id="2.1.2.9" evidence="2 5"/>
<feature type="domain" description="Formyl transferase C-terminal" evidence="7">
    <location>
        <begin position="203"/>
        <end position="298"/>
    </location>
</feature>
<proteinExistence type="inferred from homology"/>
<dbReference type="NCBIfam" id="TIGR00460">
    <property type="entry name" value="fmt"/>
    <property type="match status" value="1"/>
</dbReference>
<gene>
    <name evidence="5 8" type="primary">fmt</name>
    <name evidence="8" type="ORF">H9754_02935</name>
</gene>
<dbReference type="InterPro" id="IPR002376">
    <property type="entry name" value="Formyl_transf_N"/>
</dbReference>
<dbReference type="InterPro" id="IPR044135">
    <property type="entry name" value="Met-tRNA-FMT_C"/>
</dbReference>
<sequence length="309" mass="33733">MRVVFMGTPEFAVPSLQALIDHHQVAGVVTQPDRQRGRGKKVQFSPVKEKAVAYDIPVLQPERARDEAFIEELAKLDPEVIVVVAYGQILPESILNLPKYGCINVHGSLLPKYRGAAPIQWAVLNGEEKTGITTMYMGKGLDTGDMIDKAEVVLDSKETAGSLHDKLMNLGAELLLTTLSKVEAGTIVRTKQDDSESSYAKMLSKEMGKMDFSKTAKELEQWIRGMNPWPSAYTTMNGKTLKIWDADVLSYDGTEEPGTVVDVTKNTIVVAAGEGALALKEIQLAGKKRMPVQAFLLGSSVETGIRLGE</sequence>
<evidence type="ECO:0000256" key="1">
    <source>
        <dbReference type="ARBA" id="ARBA00010699"/>
    </source>
</evidence>
<dbReference type="SUPFAM" id="SSF53328">
    <property type="entry name" value="Formyltransferase"/>
    <property type="match status" value="1"/>
</dbReference>
<dbReference type="InterPro" id="IPR001555">
    <property type="entry name" value="GART_AS"/>
</dbReference>
<evidence type="ECO:0000256" key="5">
    <source>
        <dbReference type="HAMAP-Rule" id="MF_00182"/>
    </source>
</evidence>
<dbReference type="GO" id="GO:0005829">
    <property type="term" value="C:cytosol"/>
    <property type="evidence" value="ECO:0007669"/>
    <property type="project" value="TreeGrafter"/>
</dbReference>
<dbReference type="SUPFAM" id="SSF50486">
    <property type="entry name" value="FMT C-terminal domain-like"/>
    <property type="match status" value="1"/>
</dbReference>
<comment type="caution">
    <text evidence="8">The sequence shown here is derived from an EMBL/GenBank/DDBJ whole genome shotgun (WGS) entry which is preliminary data.</text>
</comment>
<reference evidence="8" key="1">
    <citation type="journal article" date="2021" name="PeerJ">
        <title>Extensive microbial diversity within the chicken gut microbiome revealed by metagenomics and culture.</title>
        <authorList>
            <person name="Gilroy R."/>
            <person name="Ravi A."/>
            <person name="Getino M."/>
            <person name="Pursley I."/>
            <person name="Horton D.L."/>
            <person name="Alikhan N.F."/>
            <person name="Baker D."/>
            <person name="Gharbi K."/>
            <person name="Hall N."/>
            <person name="Watson M."/>
            <person name="Adriaenssens E.M."/>
            <person name="Foster-Nyarko E."/>
            <person name="Jarju S."/>
            <person name="Secka A."/>
            <person name="Antonio M."/>
            <person name="Oren A."/>
            <person name="Chaudhuri R.R."/>
            <person name="La Ragione R."/>
            <person name="Hildebrand F."/>
            <person name="Pallen M.J."/>
        </authorList>
    </citation>
    <scope>NUCLEOTIDE SEQUENCE</scope>
    <source>
        <strain evidence="8">ChiSjej3B21-8574</strain>
    </source>
</reference>
<reference evidence="8" key="2">
    <citation type="submission" date="2021-04" db="EMBL/GenBank/DDBJ databases">
        <authorList>
            <person name="Gilroy R."/>
        </authorList>
    </citation>
    <scope>NUCLEOTIDE SEQUENCE</scope>
    <source>
        <strain evidence="8">ChiSjej3B21-8574</strain>
    </source>
</reference>
<dbReference type="InterPro" id="IPR011034">
    <property type="entry name" value="Formyl_transferase-like_C_sf"/>
</dbReference>
<dbReference type="CDD" id="cd08646">
    <property type="entry name" value="FMT_core_Met-tRNA-FMT_N"/>
    <property type="match status" value="1"/>
</dbReference>
<dbReference type="PANTHER" id="PTHR11138:SF5">
    <property type="entry name" value="METHIONYL-TRNA FORMYLTRANSFERASE, MITOCHONDRIAL"/>
    <property type="match status" value="1"/>
</dbReference>
<evidence type="ECO:0000256" key="2">
    <source>
        <dbReference type="ARBA" id="ARBA00012261"/>
    </source>
</evidence>
<keyword evidence="3 5" id="KW-0808">Transferase</keyword>
<dbReference type="Proteomes" id="UP000823904">
    <property type="component" value="Unassembled WGS sequence"/>
</dbReference>
<dbReference type="GO" id="GO:0004479">
    <property type="term" value="F:methionyl-tRNA formyltransferase activity"/>
    <property type="evidence" value="ECO:0007669"/>
    <property type="project" value="UniProtKB-UniRule"/>
</dbReference>
<evidence type="ECO:0000259" key="7">
    <source>
        <dbReference type="Pfam" id="PF02911"/>
    </source>
</evidence>
<comment type="similarity">
    <text evidence="1 5">Belongs to the Fmt family.</text>
</comment>
<comment type="function">
    <text evidence="5">Attaches a formyl group to the free amino group of methionyl-tRNA(fMet). The formyl group appears to play a dual role in the initiator identity of N-formylmethionyl-tRNA by promoting its recognition by IF2 and preventing the misappropriation of this tRNA by the elongation apparatus.</text>
</comment>
<protein>
    <recommendedName>
        <fullName evidence="2 5">Methionyl-tRNA formyltransferase</fullName>
        <ecNumber evidence="2 5">2.1.2.9</ecNumber>
    </recommendedName>
</protein>
<dbReference type="CDD" id="cd08704">
    <property type="entry name" value="Met_tRNA_FMT_C"/>
    <property type="match status" value="1"/>
</dbReference>
<dbReference type="InterPro" id="IPR041711">
    <property type="entry name" value="Met-tRNA-FMT_N"/>
</dbReference>
<dbReference type="InterPro" id="IPR005794">
    <property type="entry name" value="Fmt"/>
</dbReference>
<evidence type="ECO:0000313" key="9">
    <source>
        <dbReference type="Proteomes" id="UP000823904"/>
    </source>
</evidence>
<dbReference type="AlphaFoldDB" id="A0A9D2T8H1"/>
<dbReference type="PROSITE" id="PS00373">
    <property type="entry name" value="GART"/>
    <property type="match status" value="1"/>
</dbReference>
<feature type="domain" description="Formyl transferase N-terminal" evidence="6">
    <location>
        <begin position="1"/>
        <end position="178"/>
    </location>
</feature>
<evidence type="ECO:0000259" key="6">
    <source>
        <dbReference type="Pfam" id="PF00551"/>
    </source>
</evidence>
<dbReference type="FunFam" id="3.40.50.12230:FF:000001">
    <property type="entry name" value="Methionyl-tRNA formyltransferase"/>
    <property type="match status" value="1"/>
</dbReference>